<dbReference type="Proteomes" id="UP000694892">
    <property type="component" value="Chromosome 5S"/>
</dbReference>
<gene>
    <name evidence="2" type="ORF">XELAEV_18030196mg</name>
</gene>
<organism evidence="2 3">
    <name type="scientific">Xenopus laevis</name>
    <name type="common">African clawed frog</name>
    <dbReference type="NCBI Taxonomy" id="8355"/>
    <lineage>
        <taxon>Eukaryota</taxon>
        <taxon>Metazoa</taxon>
        <taxon>Chordata</taxon>
        <taxon>Craniata</taxon>
        <taxon>Vertebrata</taxon>
        <taxon>Euteleostomi</taxon>
        <taxon>Amphibia</taxon>
        <taxon>Batrachia</taxon>
        <taxon>Anura</taxon>
        <taxon>Pipoidea</taxon>
        <taxon>Pipidae</taxon>
        <taxon>Xenopodinae</taxon>
        <taxon>Xenopus</taxon>
        <taxon>Xenopus</taxon>
    </lineage>
</organism>
<evidence type="ECO:0000313" key="2">
    <source>
        <dbReference type="EMBL" id="OCT79098.1"/>
    </source>
</evidence>
<keyword evidence="1" id="KW-0732">Signal</keyword>
<dbReference type="EMBL" id="CM004475">
    <property type="protein sequence ID" value="OCT79098.1"/>
    <property type="molecule type" value="Genomic_DNA"/>
</dbReference>
<feature type="chain" id="PRO_5037262559" description="Secreted protein" evidence="1">
    <location>
        <begin position="20"/>
        <end position="81"/>
    </location>
</feature>
<name>A0A974HIJ7_XENLA</name>
<feature type="signal peptide" evidence="1">
    <location>
        <begin position="1"/>
        <end position="19"/>
    </location>
</feature>
<evidence type="ECO:0000313" key="3">
    <source>
        <dbReference type="Proteomes" id="UP000694892"/>
    </source>
</evidence>
<evidence type="ECO:0000256" key="1">
    <source>
        <dbReference type="SAM" id="SignalP"/>
    </source>
</evidence>
<accession>A0A974HIJ7</accession>
<evidence type="ECO:0008006" key="4">
    <source>
        <dbReference type="Google" id="ProtNLM"/>
    </source>
</evidence>
<protein>
    <recommendedName>
        <fullName evidence="4">Secreted protein</fullName>
    </recommendedName>
</protein>
<proteinExistence type="predicted"/>
<sequence>MAHICIKLWWTTAPHGLLSMLGTVVRQQKPCAHPYPCIKGKNECDCDYLYSNEPDFTSFLLLIVTNYLLSIRAGTDSVPVF</sequence>
<reference evidence="3" key="1">
    <citation type="journal article" date="2016" name="Nature">
        <title>Genome evolution in the allotetraploid frog Xenopus laevis.</title>
        <authorList>
            <person name="Session A.M."/>
            <person name="Uno Y."/>
            <person name="Kwon T."/>
            <person name="Chapman J.A."/>
            <person name="Toyoda A."/>
            <person name="Takahashi S."/>
            <person name="Fukui A."/>
            <person name="Hikosaka A."/>
            <person name="Suzuki A."/>
            <person name="Kondo M."/>
            <person name="van Heeringen S.J."/>
            <person name="Quigley I."/>
            <person name="Heinz S."/>
            <person name="Ogino H."/>
            <person name="Ochi H."/>
            <person name="Hellsten U."/>
            <person name="Lyons J.B."/>
            <person name="Simakov O."/>
            <person name="Putnam N."/>
            <person name="Stites J."/>
            <person name="Kuroki Y."/>
            <person name="Tanaka T."/>
            <person name="Michiue T."/>
            <person name="Watanabe M."/>
            <person name="Bogdanovic O."/>
            <person name="Lister R."/>
            <person name="Georgiou G."/>
            <person name="Paranjpe S.S."/>
            <person name="van Kruijsbergen I."/>
            <person name="Shu S."/>
            <person name="Carlson J."/>
            <person name="Kinoshita T."/>
            <person name="Ohta Y."/>
            <person name="Mawaribuchi S."/>
            <person name="Jenkins J."/>
            <person name="Grimwood J."/>
            <person name="Schmutz J."/>
            <person name="Mitros T."/>
            <person name="Mozaffari S.V."/>
            <person name="Suzuki Y."/>
            <person name="Haramoto Y."/>
            <person name="Yamamoto T.S."/>
            <person name="Takagi C."/>
            <person name="Heald R."/>
            <person name="Miller K."/>
            <person name="Haudenschild C."/>
            <person name="Kitzman J."/>
            <person name="Nakayama T."/>
            <person name="Izutsu Y."/>
            <person name="Robert J."/>
            <person name="Fortriede J."/>
            <person name="Burns K."/>
            <person name="Lotay V."/>
            <person name="Karimi K."/>
            <person name="Yasuoka Y."/>
            <person name="Dichmann D.S."/>
            <person name="Flajnik M.F."/>
            <person name="Houston D.W."/>
            <person name="Shendure J."/>
            <person name="DuPasquier L."/>
            <person name="Vize P.D."/>
            <person name="Zorn A.M."/>
            <person name="Ito M."/>
            <person name="Marcotte E.M."/>
            <person name="Wallingford J.B."/>
            <person name="Ito Y."/>
            <person name="Asashima M."/>
            <person name="Ueno N."/>
            <person name="Matsuda Y."/>
            <person name="Veenstra G.J."/>
            <person name="Fujiyama A."/>
            <person name="Harland R.M."/>
            <person name="Taira M."/>
            <person name="Rokhsar D.S."/>
        </authorList>
    </citation>
    <scope>NUCLEOTIDE SEQUENCE [LARGE SCALE GENOMIC DNA]</scope>
    <source>
        <strain evidence="3">J</strain>
    </source>
</reference>
<dbReference type="AlphaFoldDB" id="A0A974HIJ7"/>